<gene>
    <name evidence="1" type="ORF">DX912_10560</name>
</gene>
<name>A0A3D8VCT0_9GAMM</name>
<proteinExistence type="predicted"/>
<dbReference type="EMBL" id="QTJR01000006">
    <property type="protein sequence ID" value="RDY67232.1"/>
    <property type="molecule type" value="Genomic_DNA"/>
</dbReference>
<dbReference type="Pfam" id="PF04328">
    <property type="entry name" value="Sel_put"/>
    <property type="match status" value="1"/>
</dbReference>
<evidence type="ECO:0000313" key="1">
    <source>
        <dbReference type="EMBL" id="RDY67232.1"/>
    </source>
</evidence>
<keyword evidence="2" id="KW-1185">Reference proteome</keyword>
<dbReference type="PANTHER" id="PTHR38453:SF1">
    <property type="entry name" value="CYTOPLASMIC PROTEIN"/>
    <property type="match status" value="1"/>
</dbReference>
<protein>
    <submittedName>
        <fullName evidence="1">DUF466 domain-containing protein</fullName>
    </submittedName>
</protein>
<accession>A0A3D8VCT0</accession>
<dbReference type="InterPro" id="IPR007423">
    <property type="entry name" value="Sel_put"/>
</dbReference>
<reference evidence="1 2" key="1">
    <citation type="submission" date="2018-08" db="EMBL/GenBank/DDBJ databases">
        <title>Lysobacter soli KCTC 22011, whole genome shotgun sequence.</title>
        <authorList>
            <person name="Zhang X."/>
            <person name="Feng G."/>
            <person name="Zhu H."/>
        </authorList>
    </citation>
    <scope>NUCLEOTIDE SEQUENCE [LARGE SCALE GENOMIC DNA]</scope>
    <source>
        <strain evidence="1 2">KCTC 22011</strain>
    </source>
</reference>
<sequence length="83" mass="9593">MPSPADRSVDRPAARALRVASGLLVRWWRASCQTARLAIGIPDYDVYVAHVRRTHPDREPMTREEFFRERMEARYGKGSSRCC</sequence>
<comment type="caution">
    <text evidence="1">The sequence shown here is derived from an EMBL/GenBank/DDBJ whole genome shotgun (WGS) entry which is preliminary data.</text>
</comment>
<dbReference type="PANTHER" id="PTHR38453">
    <property type="entry name" value="CYTOPLASMIC PROTEIN-RELATED"/>
    <property type="match status" value="1"/>
</dbReference>
<evidence type="ECO:0000313" key="2">
    <source>
        <dbReference type="Proteomes" id="UP000256829"/>
    </source>
</evidence>
<dbReference type="AlphaFoldDB" id="A0A3D8VCT0"/>
<organism evidence="1 2">
    <name type="scientific">Lysobacter soli</name>
    <dbReference type="NCBI Taxonomy" id="453783"/>
    <lineage>
        <taxon>Bacteria</taxon>
        <taxon>Pseudomonadati</taxon>
        <taxon>Pseudomonadota</taxon>
        <taxon>Gammaproteobacteria</taxon>
        <taxon>Lysobacterales</taxon>
        <taxon>Lysobacteraceae</taxon>
        <taxon>Lysobacter</taxon>
    </lineage>
</organism>
<dbReference type="Proteomes" id="UP000256829">
    <property type="component" value="Unassembled WGS sequence"/>
</dbReference>